<feature type="disulfide bond" evidence="16">
    <location>
        <begin position="135"/>
        <end position="168"/>
    </location>
</feature>
<dbReference type="InterPro" id="IPR001590">
    <property type="entry name" value="Peptidase_M12B"/>
</dbReference>
<dbReference type="MEROPS" id="M12.220"/>
<gene>
    <name evidence="21" type="ORF">N307_05433</name>
</gene>
<evidence type="ECO:0000256" key="5">
    <source>
        <dbReference type="ARBA" id="ARBA00022723"/>
    </source>
</evidence>
<feature type="disulfide bond" evidence="16">
    <location>
        <begin position="48"/>
        <end position="74"/>
    </location>
</feature>
<feature type="region of interest" description="Disordered" evidence="18">
    <location>
        <begin position="639"/>
        <end position="706"/>
    </location>
</feature>
<organism evidence="21 22">
    <name type="scientific">Dryobates pubescens</name>
    <name type="common">Downy woodpecker</name>
    <name type="synonym">Picoides pubescens</name>
    <dbReference type="NCBI Taxonomy" id="118200"/>
    <lineage>
        <taxon>Eukaryota</taxon>
        <taxon>Metazoa</taxon>
        <taxon>Chordata</taxon>
        <taxon>Craniata</taxon>
        <taxon>Vertebrata</taxon>
        <taxon>Euteleostomi</taxon>
        <taxon>Archelosauria</taxon>
        <taxon>Archosauria</taxon>
        <taxon>Dinosauria</taxon>
        <taxon>Saurischia</taxon>
        <taxon>Theropoda</taxon>
        <taxon>Coelurosauria</taxon>
        <taxon>Aves</taxon>
        <taxon>Neognathae</taxon>
        <taxon>Neoaves</taxon>
        <taxon>Telluraves</taxon>
        <taxon>Coraciimorphae</taxon>
        <taxon>Piciformes</taxon>
        <taxon>Picidae</taxon>
        <taxon>Dryobates</taxon>
    </lineage>
</organism>
<dbReference type="PROSITE" id="PS50900">
    <property type="entry name" value="PLAC"/>
    <property type="match status" value="1"/>
</dbReference>
<feature type="binding site" evidence="15">
    <location>
        <position position="91"/>
    </location>
    <ligand>
        <name>Ca(2+)</name>
        <dbReference type="ChEBI" id="CHEBI:29108"/>
        <label>1</label>
    </ligand>
</feature>
<accession>A0A093G0I7</accession>
<dbReference type="InterPro" id="IPR041645">
    <property type="entry name" value="ADAMTS_CR_2"/>
</dbReference>
<dbReference type="GO" id="GO:0007229">
    <property type="term" value="P:integrin-mediated signaling pathway"/>
    <property type="evidence" value="ECO:0007669"/>
    <property type="project" value="UniProtKB-KW"/>
</dbReference>
<dbReference type="Proteomes" id="UP000053875">
    <property type="component" value="Unassembled WGS sequence"/>
</dbReference>
<keyword evidence="3" id="KW-0272">Extracellular matrix</keyword>
<evidence type="ECO:0000256" key="1">
    <source>
        <dbReference type="ARBA" id="ARBA00004498"/>
    </source>
</evidence>
<dbReference type="PROSITE" id="PS50215">
    <property type="entry name" value="ADAM_MEPRO"/>
    <property type="match status" value="1"/>
</dbReference>
<dbReference type="InterPro" id="IPR010909">
    <property type="entry name" value="PLAC"/>
</dbReference>
<evidence type="ECO:0000256" key="10">
    <source>
        <dbReference type="ARBA" id="ARBA00023049"/>
    </source>
</evidence>
<dbReference type="PANTHER" id="PTHR13723:SF24">
    <property type="entry name" value="A DISINTEGRIN AND METALLOPROTEINASE WITH THROMBOSPONDIN MOTIFS 14"/>
    <property type="match status" value="1"/>
</dbReference>
<dbReference type="PANTHER" id="PTHR13723">
    <property type="entry name" value="ADAMTS A DISINTEGRIN AND METALLOPROTEASE WITH THROMBOSPONDIN MOTIFS PROTEASE"/>
    <property type="match status" value="1"/>
</dbReference>
<feature type="domain" description="Peptidase M12B" evidence="19">
    <location>
        <begin position="1"/>
        <end position="93"/>
    </location>
</feature>
<feature type="disulfide bond" evidence="16">
    <location>
        <begin position="162"/>
        <end position="173"/>
    </location>
</feature>
<keyword evidence="9 15" id="KW-0862">Zinc</keyword>
<keyword evidence="6" id="KW-0732">Signal</keyword>
<dbReference type="SUPFAM" id="SSF55486">
    <property type="entry name" value="Metalloproteases ('zincins'), catalytic domain"/>
    <property type="match status" value="1"/>
</dbReference>
<feature type="non-terminal residue" evidence="21">
    <location>
        <position position="1"/>
    </location>
</feature>
<feature type="binding site" evidence="15 17">
    <location>
        <position position="31"/>
    </location>
    <ligand>
        <name>Zn(2+)</name>
        <dbReference type="ChEBI" id="CHEBI:29105"/>
        <note>catalytic</note>
    </ligand>
</feature>
<feature type="disulfide bond" evidence="16">
    <location>
        <begin position="115"/>
        <end position="140"/>
    </location>
</feature>
<dbReference type="InterPro" id="IPR024079">
    <property type="entry name" value="MetalloPept_cat_dom_sf"/>
</dbReference>
<comment type="cofactor">
    <cofactor evidence="15">
        <name>Zn(2+)</name>
        <dbReference type="ChEBI" id="CHEBI:29105"/>
    </cofactor>
    <text evidence="15">Binds 1 zinc ion per subunit.</text>
</comment>
<comment type="caution">
    <text evidence="17">Lacks conserved residue(s) required for the propagation of feature annotation.</text>
</comment>
<feature type="disulfide bond" evidence="16">
    <location>
        <begin position="212"/>
        <end position="224"/>
    </location>
</feature>
<feature type="binding site" evidence="15 17">
    <location>
        <position position="41"/>
    </location>
    <ligand>
        <name>Zn(2+)</name>
        <dbReference type="ChEBI" id="CHEBI:29105"/>
        <note>catalytic</note>
    </ligand>
</feature>
<keyword evidence="21" id="KW-0401">Integrin</keyword>
<evidence type="ECO:0000256" key="13">
    <source>
        <dbReference type="ARBA" id="ARBA00023180"/>
    </source>
</evidence>
<feature type="active site" evidence="14 17">
    <location>
        <position position="32"/>
    </location>
</feature>
<dbReference type="FunFam" id="2.60.120.830:FF:000001">
    <property type="entry name" value="A disintegrin and metalloproteinase with thrombospondin motifs 1"/>
    <property type="match status" value="1"/>
</dbReference>
<dbReference type="FunFam" id="2.20.100.10:FF:000006">
    <property type="entry name" value="A disintegrin and metalloproteinase with thrombospondin motifs 1"/>
    <property type="match status" value="1"/>
</dbReference>
<keyword evidence="12 16" id="KW-1015">Disulfide bond</keyword>
<evidence type="ECO:0000256" key="16">
    <source>
        <dbReference type="PIRSR" id="PIRSR613273-3"/>
    </source>
</evidence>
<dbReference type="GO" id="GO:0046872">
    <property type="term" value="F:metal ion binding"/>
    <property type="evidence" value="ECO:0007669"/>
    <property type="project" value="UniProtKB-KW"/>
</dbReference>
<dbReference type="EMBL" id="KL214970">
    <property type="protein sequence ID" value="KFV62628.1"/>
    <property type="molecule type" value="Genomic_DNA"/>
</dbReference>
<evidence type="ECO:0000259" key="19">
    <source>
        <dbReference type="PROSITE" id="PS50215"/>
    </source>
</evidence>
<evidence type="ECO:0000313" key="21">
    <source>
        <dbReference type="EMBL" id="KFV62628.1"/>
    </source>
</evidence>
<dbReference type="InterPro" id="IPR045371">
    <property type="entry name" value="ADAMTS_CR_3"/>
</dbReference>
<dbReference type="Gene3D" id="3.40.390.10">
    <property type="entry name" value="Collagenase (Catalytic Domain)"/>
    <property type="match status" value="1"/>
</dbReference>
<dbReference type="Pfam" id="PF19236">
    <property type="entry name" value="ADAMTS_CR_3"/>
    <property type="match status" value="1"/>
</dbReference>
<feature type="binding site" evidence="15 17">
    <location>
        <position position="35"/>
    </location>
    <ligand>
        <name>Zn(2+)</name>
        <dbReference type="ChEBI" id="CHEBI:29105"/>
        <note>catalytic</note>
    </ligand>
</feature>
<reference evidence="21 22" key="1">
    <citation type="submission" date="2014-04" db="EMBL/GenBank/DDBJ databases">
        <title>Genome evolution of avian class.</title>
        <authorList>
            <person name="Zhang G."/>
            <person name="Li C."/>
        </authorList>
    </citation>
    <scope>NUCLEOTIDE SEQUENCE [LARGE SCALE GENOMIC DNA]</scope>
    <source>
        <strain evidence="21">BGI_N307</strain>
    </source>
</reference>
<dbReference type="FunFam" id="3.40.1620.60:FF:000001">
    <property type="entry name" value="A disintegrin and metalloproteinase with thrombospondin motifs 3"/>
    <property type="match status" value="1"/>
</dbReference>
<keyword evidence="15" id="KW-0106">Calcium</keyword>
<evidence type="ECO:0000256" key="9">
    <source>
        <dbReference type="ARBA" id="ARBA00022833"/>
    </source>
</evidence>
<evidence type="ECO:0000256" key="14">
    <source>
        <dbReference type="PIRSR" id="PIRSR613273-1"/>
    </source>
</evidence>
<keyword evidence="7" id="KW-0677">Repeat</keyword>
<dbReference type="Pfam" id="PF00090">
    <property type="entry name" value="TSP_1"/>
    <property type="match status" value="2"/>
</dbReference>
<dbReference type="Pfam" id="PF17771">
    <property type="entry name" value="ADAMTS_CR_2"/>
    <property type="match status" value="1"/>
</dbReference>
<dbReference type="InterPro" id="IPR010294">
    <property type="entry name" value="ADAMTS_spacer1"/>
</dbReference>
<sequence length="738" mass="81666">GYAPVTGMCHPLRSCTLNHEDGFSSAFVVAHETGHVLGMEHDGQGNRCADETSMGSIMAPLVQAAFHRYHWSRCSKQELSRYLHSYDCLLDDPFEHQWPTLPELPGINYSMDEQCRFDFGVGYKTCTAFRTFDPCKQLWCSHPDNPYFCKTKKGPPLDGTECSPGKWCFKGHCIWKTSEQPYSQDGSWSSWSKFGSCSRTCGGGVRSRSRSCDHPPPAYGGRPCPGATYEYQVCSTEECPGPFQDFRAQQCSKRNSYYTHQSSKHSWLPYEHHDDAQKCELICQSEGTGAVVFMNQVVHDGTRCSYRDPYSVCVRGECVHVGCDKEVGSLKQDDKCGVCGGDNSHCRTVKGTLAKTPKQPAGVLKMFEIPAGARHLQIEEIEPASHSIAVKNQATGNFILNGKGREAKSQVFIEMGLEWEYTVEHGKESLKTSGPLHEAISVLVIPQEEEVRSSLMYKYIIHEDLLPMIGNNNILLEEMDSYEWALKSWSQCSKACGGGQRITEWPRLERTSEIIYSNLPTTGRDPSQLDSAVQALIQPGLEHPPGRRHPQPPWTTCSILLRSSLTPLSLSFKPFCLVLSLDTLMKSPSPAFLGGESLPSTFWPQFFCCCLALWAASADCWLLLSFSCTSTPKAFSSGLQRREQTGSRWGKGDREKAAAGHPGVLSTGKLSGITTGADSDDHSTSKGQQVPQEGAPNPVSKVSSREPCLGDKSIFCQMEVLARYCSIPGYNKLCCESC</sequence>
<keyword evidence="11" id="KW-0865">Zymogen</keyword>
<proteinExistence type="predicted"/>
<dbReference type="InterPro" id="IPR000884">
    <property type="entry name" value="TSP1_rpt"/>
</dbReference>
<evidence type="ECO:0000256" key="4">
    <source>
        <dbReference type="ARBA" id="ARBA00022670"/>
    </source>
</evidence>
<evidence type="ECO:0000256" key="18">
    <source>
        <dbReference type="SAM" id="MobiDB-lite"/>
    </source>
</evidence>
<evidence type="ECO:0000256" key="17">
    <source>
        <dbReference type="PROSITE-ProRule" id="PRU00276"/>
    </source>
</evidence>
<feature type="compositionally biased region" description="Basic and acidic residues" evidence="18">
    <location>
        <begin position="640"/>
        <end position="658"/>
    </location>
</feature>
<dbReference type="Gene3D" id="2.20.100.10">
    <property type="entry name" value="Thrombospondin type-1 (TSP1) repeat"/>
    <property type="match status" value="1"/>
</dbReference>
<feature type="non-terminal residue" evidence="21">
    <location>
        <position position="738"/>
    </location>
</feature>
<dbReference type="Pfam" id="PF05986">
    <property type="entry name" value="ADAMTS_spacer1"/>
    <property type="match status" value="1"/>
</dbReference>
<feature type="disulfide bond" evidence="16">
    <location>
        <begin position="197"/>
        <end position="234"/>
    </location>
</feature>
<protein>
    <submittedName>
        <fullName evidence="21">A disintegrin and metalloproteinase with thrombospondin motifs 14</fullName>
    </submittedName>
</protein>
<dbReference type="PRINTS" id="PR01857">
    <property type="entry name" value="ADAMTSFAMILY"/>
</dbReference>
<keyword evidence="8" id="KW-0378">Hydrolase</keyword>
<dbReference type="SMART" id="SM00209">
    <property type="entry name" value="TSP1"/>
    <property type="match status" value="1"/>
</dbReference>
<evidence type="ECO:0000256" key="2">
    <source>
        <dbReference type="ARBA" id="ARBA00022525"/>
    </source>
</evidence>
<keyword evidence="10" id="KW-0482">Metalloprotease</keyword>
<keyword evidence="2" id="KW-0964">Secreted</keyword>
<feature type="binding site" evidence="15">
    <location>
        <position position="88"/>
    </location>
    <ligand>
        <name>Ca(2+)</name>
        <dbReference type="ChEBI" id="CHEBI:29108"/>
        <label>1</label>
    </ligand>
</feature>
<dbReference type="PROSITE" id="PS50092">
    <property type="entry name" value="TSP1"/>
    <property type="match status" value="1"/>
</dbReference>
<feature type="disulfide bond" evidence="16">
    <location>
        <begin position="126"/>
        <end position="149"/>
    </location>
</feature>
<dbReference type="InterPro" id="IPR050439">
    <property type="entry name" value="ADAMTS_ADAMTS-like"/>
</dbReference>
<feature type="compositionally biased region" description="Polar residues" evidence="18">
    <location>
        <begin position="668"/>
        <end position="677"/>
    </location>
</feature>
<dbReference type="GO" id="GO:0031012">
    <property type="term" value="C:extracellular matrix"/>
    <property type="evidence" value="ECO:0007669"/>
    <property type="project" value="TreeGrafter"/>
</dbReference>
<feature type="disulfide bond" evidence="16">
    <location>
        <begin position="9"/>
        <end position="88"/>
    </location>
</feature>
<dbReference type="GO" id="GO:0006508">
    <property type="term" value="P:proteolysis"/>
    <property type="evidence" value="ECO:0007669"/>
    <property type="project" value="UniProtKB-KW"/>
</dbReference>
<dbReference type="SUPFAM" id="SSF82895">
    <property type="entry name" value="TSP-1 type 1 repeat"/>
    <property type="match status" value="1"/>
</dbReference>
<keyword evidence="5 15" id="KW-0479">Metal-binding</keyword>
<comment type="subcellular location">
    <subcellularLocation>
        <location evidence="1">Secreted</location>
        <location evidence="1">Extracellular space</location>
        <location evidence="1">Extracellular matrix</location>
    </subcellularLocation>
</comment>
<keyword evidence="4" id="KW-0645">Protease</keyword>
<feature type="domain" description="PLAC" evidence="20">
    <location>
        <begin position="704"/>
        <end position="738"/>
    </location>
</feature>
<evidence type="ECO:0000256" key="6">
    <source>
        <dbReference type="ARBA" id="ARBA00022729"/>
    </source>
</evidence>
<feature type="binding site" evidence="15">
    <location>
        <position position="91"/>
    </location>
    <ligand>
        <name>Ca(2+)</name>
        <dbReference type="ChEBI" id="CHEBI:29108"/>
        <label>2</label>
    </ligand>
</feature>
<feature type="disulfide bond" evidence="16">
    <location>
        <begin position="201"/>
        <end position="239"/>
    </location>
</feature>
<dbReference type="GO" id="GO:0030198">
    <property type="term" value="P:extracellular matrix organization"/>
    <property type="evidence" value="ECO:0007669"/>
    <property type="project" value="InterPro"/>
</dbReference>
<evidence type="ECO:0000256" key="11">
    <source>
        <dbReference type="ARBA" id="ARBA00023145"/>
    </source>
</evidence>
<name>A0A093G0I7_DRYPU</name>
<evidence type="ECO:0000256" key="7">
    <source>
        <dbReference type="ARBA" id="ARBA00022737"/>
    </source>
</evidence>
<dbReference type="STRING" id="118200.A0A093G0I7"/>
<keyword evidence="13" id="KW-0325">Glycoprotein</keyword>
<evidence type="ECO:0000259" key="20">
    <source>
        <dbReference type="PROSITE" id="PS50900"/>
    </source>
</evidence>
<dbReference type="AlphaFoldDB" id="A0A093G0I7"/>
<dbReference type="InterPro" id="IPR013273">
    <property type="entry name" value="ADAMTS/ADAMTS-like"/>
</dbReference>
<evidence type="ECO:0000313" key="22">
    <source>
        <dbReference type="Proteomes" id="UP000053875"/>
    </source>
</evidence>
<evidence type="ECO:0000256" key="15">
    <source>
        <dbReference type="PIRSR" id="PIRSR613273-2"/>
    </source>
</evidence>
<dbReference type="GO" id="GO:0004222">
    <property type="term" value="F:metalloendopeptidase activity"/>
    <property type="evidence" value="ECO:0007669"/>
    <property type="project" value="InterPro"/>
</dbReference>
<dbReference type="Pfam" id="PF01421">
    <property type="entry name" value="Reprolysin"/>
    <property type="match status" value="1"/>
</dbReference>
<evidence type="ECO:0000256" key="3">
    <source>
        <dbReference type="ARBA" id="ARBA00022530"/>
    </source>
</evidence>
<evidence type="ECO:0000256" key="8">
    <source>
        <dbReference type="ARBA" id="ARBA00022801"/>
    </source>
</evidence>
<evidence type="ECO:0000256" key="12">
    <source>
        <dbReference type="ARBA" id="ARBA00023157"/>
    </source>
</evidence>
<dbReference type="InterPro" id="IPR036383">
    <property type="entry name" value="TSP1_rpt_sf"/>
</dbReference>
<dbReference type="Gene3D" id="3.40.1620.60">
    <property type="match status" value="1"/>
</dbReference>
<dbReference type="Gene3D" id="2.60.120.830">
    <property type="match status" value="1"/>
</dbReference>
<keyword evidence="22" id="KW-1185">Reference proteome</keyword>